<organism evidence="1 2">
    <name type="scientific">Grus japonensis</name>
    <name type="common">Japanese crane</name>
    <name type="synonym">Red-crowned crane</name>
    <dbReference type="NCBI Taxonomy" id="30415"/>
    <lineage>
        <taxon>Eukaryota</taxon>
        <taxon>Metazoa</taxon>
        <taxon>Chordata</taxon>
        <taxon>Craniata</taxon>
        <taxon>Vertebrata</taxon>
        <taxon>Euteleostomi</taxon>
        <taxon>Archelosauria</taxon>
        <taxon>Archosauria</taxon>
        <taxon>Dinosauria</taxon>
        <taxon>Saurischia</taxon>
        <taxon>Theropoda</taxon>
        <taxon>Coelurosauria</taxon>
        <taxon>Aves</taxon>
        <taxon>Neognathae</taxon>
        <taxon>Neoaves</taxon>
        <taxon>Gruiformes</taxon>
        <taxon>Gruidae</taxon>
        <taxon>Grus</taxon>
    </lineage>
</organism>
<sequence length="83" mass="9178">MEPVGDNLSDQIQVSALGLPYSFFRPPSQTVDKPRKSEELSFAFGDTRYLSPDFPGIILPVALLVLKFPSHAYHGYPAPQCDP</sequence>
<accession>A0ABC9W842</accession>
<dbReference type="EMBL" id="BAAFJT010000002">
    <property type="protein sequence ID" value="GAB0181260.1"/>
    <property type="molecule type" value="Genomic_DNA"/>
</dbReference>
<evidence type="ECO:0000313" key="1">
    <source>
        <dbReference type="EMBL" id="GAB0181260.1"/>
    </source>
</evidence>
<protein>
    <submittedName>
        <fullName evidence="1">Uncharacterized protein</fullName>
    </submittedName>
</protein>
<name>A0ABC9W842_GRUJA</name>
<dbReference type="Proteomes" id="UP001623348">
    <property type="component" value="Unassembled WGS sequence"/>
</dbReference>
<keyword evidence="2" id="KW-1185">Reference proteome</keyword>
<proteinExistence type="predicted"/>
<evidence type="ECO:0000313" key="2">
    <source>
        <dbReference type="Proteomes" id="UP001623348"/>
    </source>
</evidence>
<gene>
    <name evidence="1" type="ORF">GRJ2_000591300</name>
</gene>
<reference evidence="1 2" key="1">
    <citation type="submission" date="2024-06" db="EMBL/GenBank/DDBJ databases">
        <title>The draft genome of Grus japonensis, version 3.</title>
        <authorList>
            <person name="Nabeshima K."/>
            <person name="Suzuki S."/>
            <person name="Onuma M."/>
        </authorList>
    </citation>
    <scope>NUCLEOTIDE SEQUENCE [LARGE SCALE GENOMIC DNA]</scope>
    <source>
        <strain evidence="1 2">451A</strain>
    </source>
</reference>
<comment type="caution">
    <text evidence="1">The sequence shown here is derived from an EMBL/GenBank/DDBJ whole genome shotgun (WGS) entry which is preliminary data.</text>
</comment>
<dbReference type="AlphaFoldDB" id="A0ABC9W842"/>